<proteinExistence type="predicted"/>
<dbReference type="PANTHER" id="PTHR48467:SF1">
    <property type="entry name" value="GLUTAMATE SYNTHASE 1 [NADH], CHLOROPLASTIC-LIKE"/>
    <property type="match status" value="1"/>
</dbReference>
<dbReference type="Proteomes" id="UP001209878">
    <property type="component" value="Unassembled WGS sequence"/>
</dbReference>
<name>A0AAD9PFA5_RIDPI</name>
<reference evidence="6" key="1">
    <citation type="journal article" date="2023" name="Mol. Biol. Evol.">
        <title>Third-Generation Sequencing Reveals the Adaptive Role of the Epigenome in Three Deep-Sea Polychaetes.</title>
        <authorList>
            <person name="Perez M."/>
            <person name="Aroh O."/>
            <person name="Sun Y."/>
            <person name="Lan Y."/>
            <person name="Juniper S.K."/>
            <person name="Young C.R."/>
            <person name="Angers B."/>
            <person name="Qian P.Y."/>
        </authorList>
    </citation>
    <scope>NUCLEOTIDE SEQUENCE</scope>
    <source>
        <strain evidence="6">R07B-5</strain>
    </source>
</reference>
<evidence type="ECO:0000256" key="2">
    <source>
        <dbReference type="ARBA" id="ARBA00022630"/>
    </source>
</evidence>
<keyword evidence="2" id="KW-0285">Flavoprotein</keyword>
<keyword evidence="4" id="KW-0521">NADP</keyword>
<dbReference type="GO" id="GO:0016491">
    <property type="term" value="F:oxidoreductase activity"/>
    <property type="evidence" value="ECO:0007669"/>
    <property type="project" value="UniProtKB-KW"/>
</dbReference>
<dbReference type="Gene3D" id="3.40.50.720">
    <property type="entry name" value="NAD(P)-binding Rossmann-like Domain"/>
    <property type="match status" value="1"/>
</dbReference>
<evidence type="ECO:0000313" key="6">
    <source>
        <dbReference type="EMBL" id="KAK2193741.1"/>
    </source>
</evidence>
<comment type="caution">
    <text evidence="6">The sequence shown here is derived from an EMBL/GenBank/DDBJ whole genome shotgun (WGS) entry which is preliminary data.</text>
</comment>
<gene>
    <name evidence="6" type="ORF">NP493_7g06016</name>
</gene>
<dbReference type="EMBL" id="JAODUO010000007">
    <property type="protein sequence ID" value="KAK2193741.1"/>
    <property type="molecule type" value="Genomic_DNA"/>
</dbReference>
<accession>A0AAD9PFA5</accession>
<evidence type="ECO:0000256" key="3">
    <source>
        <dbReference type="ARBA" id="ARBA00022827"/>
    </source>
</evidence>
<dbReference type="InterPro" id="IPR055275">
    <property type="entry name" value="Ferredox_Rdtase"/>
</dbReference>
<evidence type="ECO:0000256" key="4">
    <source>
        <dbReference type="ARBA" id="ARBA00022857"/>
    </source>
</evidence>
<keyword evidence="3" id="KW-0274">FAD</keyword>
<dbReference type="AlphaFoldDB" id="A0AAD9PFA5"/>
<keyword evidence="7" id="KW-1185">Reference proteome</keyword>
<evidence type="ECO:0000256" key="1">
    <source>
        <dbReference type="ARBA" id="ARBA00001974"/>
    </source>
</evidence>
<keyword evidence="5" id="KW-0560">Oxidoreductase</keyword>
<comment type="cofactor">
    <cofactor evidence="1">
        <name>FAD</name>
        <dbReference type="ChEBI" id="CHEBI:57692"/>
    </cofactor>
</comment>
<sequence>MHKKCLYCSGWLKKGPIGVITTTMNEAFETGKSVVDDLISGDLTVKAEQQGCHAMLQLLHEKGVDVVSFEEWQKIDRAEVERGKAQGKVREKIVNVEDMLGVAKS</sequence>
<protein>
    <submittedName>
        <fullName evidence="6">Uncharacterized protein</fullName>
    </submittedName>
</protein>
<evidence type="ECO:0000256" key="5">
    <source>
        <dbReference type="ARBA" id="ARBA00023002"/>
    </source>
</evidence>
<dbReference type="PANTHER" id="PTHR48467">
    <property type="entry name" value="GLUTAMATE SYNTHASE 1 [NADH], CHLOROPLASTIC-LIKE"/>
    <property type="match status" value="1"/>
</dbReference>
<evidence type="ECO:0000313" key="7">
    <source>
        <dbReference type="Proteomes" id="UP001209878"/>
    </source>
</evidence>
<organism evidence="6 7">
    <name type="scientific">Ridgeia piscesae</name>
    <name type="common">Tubeworm</name>
    <dbReference type="NCBI Taxonomy" id="27915"/>
    <lineage>
        <taxon>Eukaryota</taxon>
        <taxon>Metazoa</taxon>
        <taxon>Spiralia</taxon>
        <taxon>Lophotrochozoa</taxon>
        <taxon>Annelida</taxon>
        <taxon>Polychaeta</taxon>
        <taxon>Sedentaria</taxon>
        <taxon>Canalipalpata</taxon>
        <taxon>Sabellida</taxon>
        <taxon>Siboglinidae</taxon>
        <taxon>Ridgeia</taxon>
    </lineage>
</organism>